<feature type="compositionally biased region" description="Low complexity" evidence="3">
    <location>
        <begin position="589"/>
        <end position="605"/>
    </location>
</feature>
<dbReference type="CDD" id="cd00201">
    <property type="entry name" value="WW"/>
    <property type="match status" value="3"/>
</dbReference>
<reference evidence="6" key="1">
    <citation type="submission" date="2022-06" db="EMBL/GenBank/DDBJ databases">
        <authorList>
            <person name="Berger JAMES D."/>
            <person name="Berger JAMES D."/>
        </authorList>
    </citation>
    <scope>NUCLEOTIDE SEQUENCE [LARGE SCALE GENOMIC DNA]</scope>
</reference>
<dbReference type="GO" id="GO:0005634">
    <property type="term" value="C:nucleus"/>
    <property type="evidence" value="ECO:0007669"/>
    <property type="project" value="TreeGrafter"/>
</dbReference>
<evidence type="ECO:0000313" key="6">
    <source>
        <dbReference type="Proteomes" id="UP000050795"/>
    </source>
</evidence>
<dbReference type="WBParaSite" id="TREG1_96410.2">
    <property type="protein sequence ID" value="TREG1_96410.2"/>
    <property type="gene ID" value="TREG1_96410"/>
</dbReference>
<evidence type="ECO:0000256" key="3">
    <source>
        <dbReference type="SAM" id="MobiDB-lite"/>
    </source>
</evidence>
<feature type="compositionally biased region" description="Basic and acidic residues" evidence="3">
    <location>
        <begin position="606"/>
        <end position="632"/>
    </location>
</feature>
<evidence type="ECO:0000256" key="1">
    <source>
        <dbReference type="ARBA" id="ARBA00022737"/>
    </source>
</evidence>
<dbReference type="PROSITE" id="PS01159">
    <property type="entry name" value="WW_DOMAIN_1"/>
    <property type="match status" value="2"/>
</dbReference>
<feature type="domain" description="FF" evidence="5">
    <location>
        <begin position="1017"/>
        <end position="1100"/>
    </location>
</feature>
<organism evidence="6 7">
    <name type="scientific">Trichobilharzia regenti</name>
    <name type="common">Nasal bird schistosome</name>
    <dbReference type="NCBI Taxonomy" id="157069"/>
    <lineage>
        <taxon>Eukaryota</taxon>
        <taxon>Metazoa</taxon>
        <taxon>Spiralia</taxon>
        <taxon>Lophotrochozoa</taxon>
        <taxon>Platyhelminthes</taxon>
        <taxon>Trematoda</taxon>
        <taxon>Digenea</taxon>
        <taxon>Strigeidida</taxon>
        <taxon>Schistosomatoidea</taxon>
        <taxon>Schistosomatidae</taxon>
        <taxon>Trichobilharzia</taxon>
    </lineage>
</organism>
<dbReference type="InterPro" id="IPR036020">
    <property type="entry name" value="WW_dom_sf"/>
</dbReference>
<dbReference type="Gene3D" id="1.10.10.440">
    <property type="entry name" value="FF domain"/>
    <property type="match status" value="6"/>
</dbReference>
<dbReference type="GO" id="GO:0003712">
    <property type="term" value="F:transcription coregulator activity"/>
    <property type="evidence" value="ECO:0007669"/>
    <property type="project" value="TreeGrafter"/>
</dbReference>
<dbReference type="Pfam" id="PF01846">
    <property type="entry name" value="FF"/>
    <property type="match status" value="6"/>
</dbReference>
<dbReference type="PANTHER" id="PTHR15377">
    <property type="entry name" value="TRANSCRIPTION ELONGATION REGULATOR 1"/>
    <property type="match status" value="1"/>
</dbReference>
<feature type="region of interest" description="Disordered" evidence="3">
    <location>
        <begin position="996"/>
        <end position="1048"/>
    </location>
</feature>
<dbReference type="PANTHER" id="PTHR15377:SF3">
    <property type="entry name" value="WW DOMAIN-CONTAINING PROTEIN"/>
    <property type="match status" value="1"/>
</dbReference>
<dbReference type="PROSITE" id="PS51676">
    <property type="entry name" value="FF"/>
    <property type="match status" value="5"/>
</dbReference>
<feature type="compositionally biased region" description="Polar residues" evidence="3">
    <location>
        <begin position="271"/>
        <end position="281"/>
    </location>
</feature>
<feature type="compositionally biased region" description="Low complexity" evidence="3">
    <location>
        <begin position="719"/>
        <end position="737"/>
    </location>
</feature>
<feature type="compositionally biased region" description="Basic and acidic residues" evidence="3">
    <location>
        <begin position="639"/>
        <end position="653"/>
    </location>
</feature>
<name>A0AA85KLK3_TRIRE</name>
<feature type="domain" description="FF" evidence="5">
    <location>
        <begin position="1159"/>
        <end position="1224"/>
    </location>
</feature>
<evidence type="ECO:0008006" key="8">
    <source>
        <dbReference type="Google" id="ProtNLM"/>
    </source>
</evidence>
<evidence type="ECO:0000313" key="7">
    <source>
        <dbReference type="WBParaSite" id="TREG1_96410.2"/>
    </source>
</evidence>
<dbReference type="Pfam" id="PF23517">
    <property type="entry name" value="WW_TCERG1"/>
    <property type="match status" value="1"/>
</dbReference>
<feature type="compositionally biased region" description="Polar residues" evidence="3">
    <location>
        <begin position="208"/>
        <end position="232"/>
    </location>
</feature>
<dbReference type="Pfam" id="PF00397">
    <property type="entry name" value="WW"/>
    <property type="match status" value="2"/>
</dbReference>
<dbReference type="GO" id="GO:0070063">
    <property type="term" value="F:RNA polymerase binding"/>
    <property type="evidence" value="ECO:0007669"/>
    <property type="project" value="InterPro"/>
</dbReference>
<dbReference type="SMART" id="SM00441">
    <property type="entry name" value="FF"/>
    <property type="match status" value="6"/>
</dbReference>
<feature type="compositionally biased region" description="Basic and acidic residues" evidence="3">
    <location>
        <begin position="687"/>
        <end position="705"/>
    </location>
</feature>
<feature type="region of interest" description="Disordered" evidence="3">
    <location>
        <begin position="77"/>
        <end position="307"/>
    </location>
</feature>
<dbReference type="InterPro" id="IPR002713">
    <property type="entry name" value="FF_domain"/>
</dbReference>
<evidence type="ECO:0000259" key="5">
    <source>
        <dbReference type="PROSITE" id="PS51676"/>
    </source>
</evidence>
<dbReference type="FunFam" id="1.10.10.440:FF:000001">
    <property type="entry name" value="Transcription elongation regulator 1 like"/>
    <property type="match status" value="1"/>
</dbReference>
<keyword evidence="2" id="KW-0175">Coiled coil</keyword>
<feature type="region of interest" description="Disordered" evidence="3">
    <location>
        <begin position="569"/>
        <end position="665"/>
    </location>
</feature>
<keyword evidence="1" id="KW-0677">Repeat</keyword>
<dbReference type="FunFam" id="2.20.70.10:FF:000049">
    <property type="entry name" value="Transcription elongation regulator 1-like"/>
    <property type="match status" value="1"/>
</dbReference>
<sequence length="1245" mass="138500">MYRHNSLSCLDFQTSVPPKVSGWLPWASPNAMHGGRGNFMRPGMGHHRGPAYDGYGPPPMGMQRGYPPRFSPQYPGRYQGVNDDQMDEQMDDSHPPNDMNYSGHGGDMQMHPNNFSNMQHMRMRGPPPPFMSNNKSMPPDHQQPSAVPPPGSASSGPQNYSGNAPPFNNNQGPHYGGPQSTFGGPPGPQYSGSQNAPPFSGQPFNGPPGSQYNGPQYNGPPVSQMNSSSCDSNAGPPAGVQFAPPVRPYGAPGPYPVPPAPFGPPGQGPQSTGSFNGSSQFPGGPNCPPTTTPQGATNNMPPLAGAPVPVAPPVAAPAPVCPQTTAQPPGTQTPAAPVTAPPAVQPPVSNAPPPFPFPAPIPSGTDAPHFGIPPPCFGAMPAAPPRPMVMQTIPGPGMPPGTLPCPTMPPMPMMGPPPLPGMPPMPHPMSHFRPPMPFMPPVMPVSAFPPTMMQPRVVDDIWVENLTAEGKSYYYNMRTRETRWDKPEGVTVVRQGEVEGTVKPATAFPVAAAAVSTSANTPVSTAVTPAKPPEVAVWTEYHNQDGKAYYHNIKTGETTWEKPKVLVDWENKSDPNSNQKAPEQPAPTPAAKENTTPTNTTAPVAENKKPVTVESTDNSKVESSKSEADKNNANESNEQESKTDSTKASKDSSRPVSSTAVHGTPWCVVWTGDGRAFFFNPSQRLSVWEKPEELKGRADVDRLLEKQPNAPSSDKTKSPKPSTANDDGAEAADGSSAPKKARLENDDVNGVATEADVPAAEPAEENDADKSGSTLDKIPVGMEAAKEAEERAARERAVQPLEVRVRRFREMLVEMQVSAFSTWEKELHKIVFDPRYLLLASKERKQTFEAYVRERAEEERREKKSKLKEKKEKFIELMDEAGLNSKSSYSDFAAKYSKDDRFKGIEKSRDREAMFQDYLADLRKREKEDKHREKEKVKLDFFNLLKEQKGITRYTHWTDVKRKVDSDPRYKAVDSSSKREDLFREFIRKLDETPAVREDSYTRKEREKKERQEASIREREKEVKEALSSSLRERDKEREQHLRNEQETNFHTMLQDLIRDPSLTWKEAKKILRKDPRWEGVSDVFERSEREEMFEEHINNLSKKSREIFHRLLSETEGMSFDLSWKEAKKIINTDPRFEKIPSDRKKESEFSLWVDMKKNQAKEAFKELLKETKIINARTKRTLEENENHIADIMEALEKDKRFIALDAFEDERNSLIEDYIDSLDKKRTPTPVSISSKEPTNRR</sequence>
<proteinExistence type="predicted"/>
<dbReference type="InterPro" id="IPR036517">
    <property type="entry name" value="FF_domain_sf"/>
</dbReference>
<keyword evidence="6" id="KW-1185">Reference proteome</keyword>
<evidence type="ECO:0000259" key="4">
    <source>
        <dbReference type="PROSITE" id="PS50020"/>
    </source>
</evidence>
<feature type="domain" description="WW" evidence="4">
    <location>
        <begin position="532"/>
        <end position="565"/>
    </location>
</feature>
<reference evidence="7" key="2">
    <citation type="submission" date="2023-11" db="UniProtKB">
        <authorList>
            <consortium name="WormBaseParasite"/>
        </authorList>
    </citation>
    <scope>IDENTIFICATION</scope>
</reference>
<feature type="domain" description="WW" evidence="4">
    <location>
        <begin position="664"/>
        <end position="693"/>
    </location>
</feature>
<dbReference type="AlphaFoldDB" id="A0AA85KLK3"/>
<feature type="region of interest" description="Disordered" evidence="3">
    <location>
        <begin position="682"/>
        <end position="796"/>
    </location>
</feature>
<dbReference type="SMART" id="SM00456">
    <property type="entry name" value="WW"/>
    <property type="match status" value="3"/>
</dbReference>
<dbReference type="SUPFAM" id="SSF81698">
    <property type="entry name" value="FF domain"/>
    <property type="match status" value="5"/>
</dbReference>
<dbReference type="InterPro" id="IPR001202">
    <property type="entry name" value="WW_dom"/>
</dbReference>
<feature type="domain" description="FF" evidence="5">
    <location>
        <begin position="799"/>
        <end position="854"/>
    </location>
</feature>
<feature type="compositionally biased region" description="Pro residues" evidence="3">
    <location>
        <begin position="245"/>
        <end position="267"/>
    </location>
</feature>
<feature type="compositionally biased region" description="Basic and acidic residues" evidence="3">
    <location>
        <begin position="784"/>
        <end position="796"/>
    </location>
</feature>
<feature type="compositionally biased region" description="Polar residues" evidence="3">
    <location>
        <begin position="158"/>
        <end position="182"/>
    </location>
</feature>
<dbReference type="SUPFAM" id="SSF51045">
    <property type="entry name" value="WW domain"/>
    <property type="match status" value="3"/>
</dbReference>
<evidence type="ECO:0000256" key="2">
    <source>
        <dbReference type="SAM" id="Coils"/>
    </source>
</evidence>
<protein>
    <recommendedName>
        <fullName evidence="8">Transcription elongation regulator 1</fullName>
    </recommendedName>
</protein>
<feature type="domain" description="WW" evidence="4">
    <location>
        <begin position="462"/>
        <end position="489"/>
    </location>
</feature>
<feature type="domain" description="FF" evidence="5">
    <location>
        <begin position="934"/>
        <end position="989"/>
    </location>
</feature>
<dbReference type="Gene3D" id="2.20.70.10">
    <property type="match status" value="3"/>
</dbReference>
<dbReference type="InterPro" id="IPR057565">
    <property type="entry name" value="WW_TCRG1_3rd"/>
</dbReference>
<dbReference type="InterPro" id="IPR045148">
    <property type="entry name" value="TCRG1-like"/>
</dbReference>
<accession>A0AA85KLK3</accession>
<dbReference type="PROSITE" id="PS50020">
    <property type="entry name" value="WW_DOMAIN_2"/>
    <property type="match status" value="3"/>
</dbReference>
<feature type="compositionally biased region" description="Low complexity" evidence="3">
    <location>
        <begin position="751"/>
        <end position="761"/>
    </location>
</feature>
<feature type="domain" description="FF" evidence="5">
    <location>
        <begin position="866"/>
        <end position="921"/>
    </location>
</feature>
<feature type="coiled-coil region" evidence="2">
    <location>
        <begin position="853"/>
        <end position="880"/>
    </location>
</feature>
<dbReference type="Proteomes" id="UP000050795">
    <property type="component" value="Unassembled WGS sequence"/>
</dbReference>